<accession>A0A1D8G295</accession>
<feature type="region of interest" description="Disordered" evidence="1">
    <location>
        <begin position="71"/>
        <end position="92"/>
    </location>
</feature>
<evidence type="ECO:0000313" key="2">
    <source>
        <dbReference type="EMBL" id="AOT59560.1"/>
    </source>
</evidence>
<organism evidence="2 3">
    <name type="scientific">Streptomyces rubrolavendulae</name>
    <dbReference type="NCBI Taxonomy" id="285473"/>
    <lineage>
        <taxon>Bacteria</taxon>
        <taxon>Bacillati</taxon>
        <taxon>Actinomycetota</taxon>
        <taxon>Actinomycetes</taxon>
        <taxon>Kitasatosporales</taxon>
        <taxon>Streptomycetaceae</taxon>
        <taxon>Streptomyces</taxon>
    </lineage>
</organism>
<dbReference type="OrthoDB" id="4331723at2"/>
<feature type="compositionally biased region" description="Basic and acidic residues" evidence="1">
    <location>
        <begin position="74"/>
        <end position="92"/>
    </location>
</feature>
<dbReference type="GeneID" id="33064812"/>
<evidence type="ECO:0000256" key="1">
    <source>
        <dbReference type="SAM" id="MobiDB-lite"/>
    </source>
</evidence>
<dbReference type="AlphaFoldDB" id="A0A1D8G295"/>
<reference evidence="2 3" key="1">
    <citation type="submission" date="2016-09" db="EMBL/GenBank/DDBJ databases">
        <title>Streptomyces rubrolavendulae MJM4426 Genome sequencing and assembly.</title>
        <authorList>
            <person name="Kim J.-G."/>
        </authorList>
    </citation>
    <scope>NUCLEOTIDE SEQUENCE [LARGE SCALE GENOMIC DNA]</scope>
    <source>
        <strain evidence="2 3">MJM4426</strain>
    </source>
</reference>
<proteinExistence type="predicted"/>
<evidence type="ECO:0000313" key="3">
    <source>
        <dbReference type="Proteomes" id="UP000095349"/>
    </source>
</evidence>
<dbReference type="Proteomes" id="UP000095349">
    <property type="component" value="Chromosome"/>
</dbReference>
<dbReference type="RefSeq" id="WP_069976897.1">
    <property type="nucleotide sequence ID" value="NZ_CP017316.1"/>
</dbReference>
<dbReference type="PATRIC" id="fig|285473.5.peg.2517"/>
<dbReference type="KEGG" id="srn:A4G23_02402"/>
<gene>
    <name evidence="2" type="ORF">A4G23_02402</name>
</gene>
<dbReference type="STRING" id="285473.A4G23_02402"/>
<sequence length="92" mass="9556">MARTNGQRRTDDRVQEAERACDELGAALKAVGVCLPSLGLDPVSCAGSAPLGLIELGRCNVETARALAAVLRSGTDDGPRRVGPDPRGRTEA</sequence>
<keyword evidence="3" id="KW-1185">Reference proteome</keyword>
<dbReference type="EMBL" id="CP017316">
    <property type="protein sequence ID" value="AOT59560.1"/>
    <property type="molecule type" value="Genomic_DNA"/>
</dbReference>
<protein>
    <submittedName>
        <fullName evidence="2">Uncharacterized protein</fullName>
    </submittedName>
</protein>
<name>A0A1D8G295_9ACTN</name>